<keyword evidence="2 4" id="KW-0378">Hydrolase</keyword>
<dbReference type="RefSeq" id="WP_191763489.1">
    <property type="nucleotide sequence ID" value="NZ_JACSPP010000014.1"/>
</dbReference>
<dbReference type="GO" id="GO:0016787">
    <property type="term" value="F:hydrolase activity"/>
    <property type="evidence" value="ECO:0007669"/>
    <property type="project" value="UniProtKB-KW"/>
</dbReference>
<dbReference type="InterPro" id="IPR051801">
    <property type="entry name" value="GH28_Enzymes"/>
</dbReference>
<dbReference type="InterPro" id="IPR006626">
    <property type="entry name" value="PbH1"/>
</dbReference>
<dbReference type="PANTHER" id="PTHR31339">
    <property type="entry name" value="PECTIN LYASE-RELATED"/>
    <property type="match status" value="1"/>
</dbReference>
<keyword evidence="8" id="KW-1185">Reference proteome</keyword>
<dbReference type="InterPro" id="IPR024535">
    <property type="entry name" value="RHGA/B-epi-like_pectate_lyase"/>
</dbReference>
<feature type="signal peptide" evidence="5">
    <location>
        <begin position="1"/>
        <end position="20"/>
    </location>
</feature>
<evidence type="ECO:0000256" key="5">
    <source>
        <dbReference type="SAM" id="SignalP"/>
    </source>
</evidence>
<dbReference type="InterPro" id="IPR000743">
    <property type="entry name" value="Glyco_hydro_28"/>
</dbReference>
<organism evidence="7 8">
    <name type="scientific">Phocaeicola intestinalis</name>
    <dbReference type="NCBI Taxonomy" id="2762212"/>
    <lineage>
        <taxon>Bacteria</taxon>
        <taxon>Pseudomonadati</taxon>
        <taxon>Bacteroidota</taxon>
        <taxon>Bacteroidia</taxon>
        <taxon>Bacteroidales</taxon>
        <taxon>Bacteroidaceae</taxon>
        <taxon>Phocaeicola</taxon>
    </lineage>
</organism>
<dbReference type="SUPFAM" id="SSF51126">
    <property type="entry name" value="Pectin lyase-like"/>
    <property type="match status" value="1"/>
</dbReference>
<evidence type="ECO:0000256" key="4">
    <source>
        <dbReference type="RuleBase" id="RU361169"/>
    </source>
</evidence>
<evidence type="ECO:0000313" key="7">
    <source>
        <dbReference type="EMBL" id="MBD8040075.1"/>
    </source>
</evidence>
<dbReference type="Pfam" id="PF12708">
    <property type="entry name" value="Pect-lyase_RHGA_epim"/>
    <property type="match status" value="1"/>
</dbReference>
<comment type="similarity">
    <text evidence="1 4">Belongs to the glycosyl hydrolase 28 family.</text>
</comment>
<dbReference type="EMBL" id="JACSPP010000014">
    <property type="protein sequence ID" value="MBD8040075.1"/>
    <property type="molecule type" value="Genomic_DNA"/>
</dbReference>
<evidence type="ECO:0000256" key="3">
    <source>
        <dbReference type="ARBA" id="ARBA00023295"/>
    </source>
</evidence>
<dbReference type="Proteomes" id="UP000620874">
    <property type="component" value="Unassembled WGS sequence"/>
</dbReference>
<dbReference type="PANTHER" id="PTHR31339:SF9">
    <property type="entry name" value="PLASMIN AND FIBRONECTIN-BINDING PROTEIN A"/>
    <property type="match status" value="1"/>
</dbReference>
<dbReference type="Gene3D" id="2.160.20.10">
    <property type="entry name" value="Single-stranded right-handed beta-helix, Pectin lyase-like"/>
    <property type="match status" value="1"/>
</dbReference>
<reference evidence="7 8" key="1">
    <citation type="submission" date="2020-08" db="EMBL/GenBank/DDBJ databases">
        <title>A Genomic Blueprint of the Chicken Gut Microbiome.</title>
        <authorList>
            <person name="Gilroy R."/>
            <person name="Ravi A."/>
            <person name="Getino M."/>
            <person name="Pursley I."/>
            <person name="Horton D.L."/>
            <person name="Alikhan N.-F."/>
            <person name="Baker D."/>
            <person name="Gharbi K."/>
            <person name="Hall N."/>
            <person name="Watson M."/>
            <person name="Adriaenssens E.M."/>
            <person name="Foster-Nyarko E."/>
            <person name="Jarju S."/>
            <person name="Secka A."/>
            <person name="Antonio M."/>
            <person name="Oren A."/>
            <person name="Chaudhuri R."/>
            <person name="La Ragione R.M."/>
            <person name="Hildebrand F."/>
            <person name="Pallen M.J."/>
        </authorList>
    </citation>
    <scope>NUCLEOTIDE SEQUENCE [LARGE SCALE GENOMIC DNA]</scope>
    <source>
        <strain evidence="7 8">Sa1CVN1</strain>
    </source>
</reference>
<keyword evidence="5" id="KW-0732">Signal</keyword>
<name>A0ABR8Y788_9BACT</name>
<feature type="chain" id="PRO_5046936366" evidence="5">
    <location>
        <begin position="21"/>
        <end position="497"/>
    </location>
</feature>
<evidence type="ECO:0000256" key="1">
    <source>
        <dbReference type="ARBA" id="ARBA00008834"/>
    </source>
</evidence>
<dbReference type="InterPro" id="IPR011050">
    <property type="entry name" value="Pectin_lyase_fold/virulence"/>
</dbReference>
<evidence type="ECO:0000259" key="6">
    <source>
        <dbReference type="Pfam" id="PF12708"/>
    </source>
</evidence>
<keyword evidence="3 4" id="KW-0326">Glycosidase</keyword>
<dbReference type="SMART" id="SM00710">
    <property type="entry name" value="PbH1"/>
    <property type="match status" value="4"/>
</dbReference>
<accession>A0ABR8Y788</accession>
<dbReference type="InterPro" id="IPR012334">
    <property type="entry name" value="Pectin_lyas_fold"/>
</dbReference>
<evidence type="ECO:0000313" key="8">
    <source>
        <dbReference type="Proteomes" id="UP000620874"/>
    </source>
</evidence>
<proteinExistence type="inferred from homology"/>
<protein>
    <submittedName>
        <fullName evidence="7">Glycoside hydrolase family 28 protein</fullName>
    </submittedName>
</protein>
<sequence>MNKRLYVISLLCVLYLCAFASGKKYVITNFGAKGDGITLNTRFIQHAIDEVSLAGGGCIVFPKGVYLSGSLLLKNNVEVHLEKGAKILGSTNPYDYVMLDIEKNSPSINRMDNSKLALLLAYRSTNISITGGGVIDGQGRELALAIDSLHHIGERIDSNYSVRVNERLRPKIINFMYCSNISIKEVTIKNSACWVQSYEMCENLTIDNVEVYSRAYWNNDGIDIVDCQNVKVTNCMINSADDGICLKSYNPQTGNDSIYISNCNIVTSASAIKLGTASYGIFKNIRINSIRMKDTYRSAIAVEMVDGGMIDGVYVNDVVALNTGNAFFIRLGNRKNKKGTLKNVEIKNMKVQVPYEDADIMYDMKGPRLSFPHNPIPASITGISGNYVENVVLRNIEIEYPGRASKGVAYIPTWRIDAVPEKENDYPEYSMFGELPAWGVYVRHVKNLKMEDIKLYLIEKDFRHAFVFDDVIGLKCERIRLPKGLKEQYYHHNVKNN</sequence>
<feature type="domain" description="Rhamnogalacturonase A/B/Epimerase-like pectate lyase" evidence="6">
    <location>
        <begin position="27"/>
        <end position="72"/>
    </location>
</feature>
<dbReference type="Pfam" id="PF00295">
    <property type="entry name" value="Glyco_hydro_28"/>
    <property type="match status" value="1"/>
</dbReference>
<comment type="caution">
    <text evidence="7">The sequence shown here is derived from an EMBL/GenBank/DDBJ whole genome shotgun (WGS) entry which is preliminary data.</text>
</comment>
<gene>
    <name evidence="7" type="ORF">H9625_06375</name>
</gene>
<evidence type="ECO:0000256" key="2">
    <source>
        <dbReference type="ARBA" id="ARBA00022801"/>
    </source>
</evidence>